<feature type="transmembrane region" description="Helical" evidence="6">
    <location>
        <begin position="35"/>
        <end position="54"/>
    </location>
</feature>
<protein>
    <recommendedName>
        <fullName evidence="7">GtrA/DPMS transmembrane domain-containing protein</fullName>
    </recommendedName>
</protein>
<reference evidence="8 9" key="1">
    <citation type="submission" date="2020-04" db="EMBL/GenBank/DDBJ databases">
        <authorList>
            <person name="De Canck E."/>
        </authorList>
    </citation>
    <scope>NUCLEOTIDE SEQUENCE [LARGE SCALE GENOMIC DNA]</scope>
    <source>
        <strain evidence="8 9">LMG 3431</strain>
    </source>
</reference>
<organism evidence="8 9">
    <name type="scientific">Achromobacter pestifer</name>
    <dbReference type="NCBI Taxonomy" id="1353889"/>
    <lineage>
        <taxon>Bacteria</taxon>
        <taxon>Pseudomonadati</taxon>
        <taxon>Pseudomonadota</taxon>
        <taxon>Betaproteobacteria</taxon>
        <taxon>Burkholderiales</taxon>
        <taxon>Alcaligenaceae</taxon>
        <taxon>Achromobacter</taxon>
    </lineage>
</organism>
<keyword evidence="3 6" id="KW-0812">Transmembrane</keyword>
<feature type="transmembrane region" description="Helical" evidence="6">
    <location>
        <begin position="75"/>
        <end position="97"/>
    </location>
</feature>
<comment type="similarity">
    <text evidence="2">Belongs to the GtrA family.</text>
</comment>
<dbReference type="PANTHER" id="PTHR38459">
    <property type="entry name" value="PROPHAGE BACTOPRENOL-LINKED GLUCOSE TRANSLOCASE HOMOLOG"/>
    <property type="match status" value="1"/>
</dbReference>
<evidence type="ECO:0000256" key="3">
    <source>
        <dbReference type="ARBA" id="ARBA00022692"/>
    </source>
</evidence>
<evidence type="ECO:0000256" key="4">
    <source>
        <dbReference type="ARBA" id="ARBA00022989"/>
    </source>
</evidence>
<dbReference type="PROSITE" id="PS51257">
    <property type="entry name" value="PROKAR_LIPOPROTEIN"/>
    <property type="match status" value="1"/>
</dbReference>
<accession>A0A6S7AQQ9</accession>
<keyword evidence="9" id="KW-1185">Reference proteome</keyword>
<dbReference type="InterPro" id="IPR051401">
    <property type="entry name" value="GtrA_CellWall_Glycosyl"/>
</dbReference>
<evidence type="ECO:0000259" key="7">
    <source>
        <dbReference type="Pfam" id="PF04138"/>
    </source>
</evidence>
<keyword evidence="5 6" id="KW-0472">Membrane</keyword>
<evidence type="ECO:0000256" key="2">
    <source>
        <dbReference type="ARBA" id="ARBA00009399"/>
    </source>
</evidence>
<dbReference type="Pfam" id="PF04138">
    <property type="entry name" value="GtrA_DPMS_TM"/>
    <property type="match status" value="1"/>
</dbReference>
<dbReference type="AlphaFoldDB" id="A0A6S7AQQ9"/>
<dbReference type="Proteomes" id="UP000494108">
    <property type="component" value="Unassembled WGS sequence"/>
</dbReference>
<gene>
    <name evidence="8" type="ORF">LMG3431_05329</name>
</gene>
<feature type="transmembrane region" description="Helical" evidence="6">
    <location>
        <begin position="103"/>
        <end position="124"/>
    </location>
</feature>
<dbReference type="PANTHER" id="PTHR38459:SF1">
    <property type="entry name" value="PROPHAGE BACTOPRENOL-LINKED GLUCOSE TRANSLOCASE HOMOLOG"/>
    <property type="match status" value="1"/>
</dbReference>
<evidence type="ECO:0000313" key="8">
    <source>
        <dbReference type="EMBL" id="CAB3699477.1"/>
    </source>
</evidence>
<name>A0A6S7AQQ9_9BURK</name>
<dbReference type="RefSeq" id="WP_175177583.1">
    <property type="nucleotide sequence ID" value="NZ_CADIJX010000010.1"/>
</dbReference>
<evidence type="ECO:0000256" key="6">
    <source>
        <dbReference type="SAM" id="Phobius"/>
    </source>
</evidence>
<keyword evidence="4 6" id="KW-1133">Transmembrane helix</keyword>
<dbReference type="GO" id="GO:0005886">
    <property type="term" value="C:plasma membrane"/>
    <property type="evidence" value="ECO:0007669"/>
    <property type="project" value="TreeGrafter"/>
</dbReference>
<feature type="domain" description="GtrA/DPMS transmembrane" evidence="7">
    <location>
        <begin position="11"/>
        <end position="125"/>
    </location>
</feature>
<comment type="subcellular location">
    <subcellularLocation>
        <location evidence="1">Membrane</location>
        <topology evidence="1">Multi-pass membrane protein</topology>
    </subcellularLocation>
</comment>
<dbReference type="GO" id="GO:0000271">
    <property type="term" value="P:polysaccharide biosynthetic process"/>
    <property type="evidence" value="ECO:0007669"/>
    <property type="project" value="InterPro"/>
</dbReference>
<evidence type="ECO:0000313" key="9">
    <source>
        <dbReference type="Proteomes" id="UP000494108"/>
    </source>
</evidence>
<dbReference type="EMBL" id="CADIJX010000010">
    <property type="protein sequence ID" value="CAB3699477.1"/>
    <property type="molecule type" value="Genomic_DNA"/>
</dbReference>
<evidence type="ECO:0000256" key="5">
    <source>
        <dbReference type="ARBA" id="ARBA00023136"/>
    </source>
</evidence>
<evidence type="ECO:0000256" key="1">
    <source>
        <dbReference type="ARBA" id="ARBA00004141"/>
    </source>
</evidence>
<proteinExistence type="inferred from homology"/>
<sequence length="131" mass="14357">MRALLQQISLFVAVGCAAAATHWVVAVGCVEVLHLPPLAANLVGWLVAFVVSFSGHYRLTFRHTRTPWAVAARRFFLISAAGFGINESSYALLLHITTIPYDLLLALILIGLAFLTFIASRLWAFRHKPAA</sequence>
<dbReference type="InterPro" id="IPR007267">
    <property type="entry name" value="GtrA_DPMS_TM"/>
</dbReference>